<keyword evidence="3" id="KW-0031">Aminopeptidase</keyword>
<dbReference type="GO" id="GO:0070006">
    <property type="term" value="F:metalloaminopeptidase activity"/>
    <property type="evidence" value="ECO:0007669"/>
    <property type="project" value="TreeGrafter"/>
</dbReference>
<keyword evidence="12" id="KW-1185">Reference proteome</keyword>
<evidence type="ECO:0000256" key="7">
    <source>
        <dbReference type="ARBA" id="ARBA00022833"/>
    </source>
</evidence>
<feature type="domain" description="ERAP1-like C-terminal" evidence="10">
    <location>
        <begin position="592"/>
        <end position="711"/>
    </location>
</feature>
<evidence type="ECO:0000256" key="5">
    <source>
        <dbReference type="ARBA" id="ARBA00022723"/>
    </source>
</evidence>
<reference evidence="13" key="1">
    <citation type="submission" date="2017-02" db="UniProtKB">
        <authorList>
            <consortium name="WormBaseParasite"/>
        </authorList>
    </citation>
    <scope>IDENTIFICATION</scope>
</reference>
<evidence type="ECO:0000256" key="2">
    <source>
        <dbReference type="ARBA" id="ARBA00010136"/>
    </source>
</evidence>
<comment type="similarity">
    <text evidence="2">Belongs to the peptidase M1 family.</text>
</comment>
<evidence type="ECO:0000313" key="13">
    <source>
        <dbReference type="WBParaSite" id="TASK_0000195201-mRNA-1"/>
    </source>
</evidence>
<dbReference type="OrthoDB" id="275509at2759"/>
<dbReference type="GO" id="GO:0005615">
    <property type="term" value="C:extracellular space"/>
    <property type="evidence" value="ECO:0007669"/>
    <property type="project" value="TreeGrafter"/>
</dbReference>
<keyword evidence="8" id="KW-0482">Metalloprotease</keyword>
<comment type="cofactor">
    <cofactor evidence="1">
        <name>Zn(2+)</name>
        <dbReference type="ChEBI" id="CHEBI:29105"/>
    </cofactor>
</comment>
<dbReference type="Pfam" id="PF11838">
    <property type="entry name" value="ERAP1_C"/>
    <property type="match status" value="2"/>
</dbReference>
<dbReference type="InterPro" id="IPR014782">
    <property type="entry name" value="Peptidase_M1_dom"/>
</dbReference>
<accession>A0A0R3VX08</accession>
<evidence type="ECO:0000313" key="11">
    <source>
        <dbReference type="EMBL" id="VDK24005.1"/>
    </source>
</evidence>
<feature type="domain" description="ERAP1-like C-terminal" evidence="10">
    <location>
        <begin position="312"/>
        <end position="521"/>
    </location>
</feature>
<evidence type="ECO:0000256" key="3">
    <source>
        <dbReference type="ARBA" id="ARBA00022438"/>
    </source>
</evidence>
<keyword evidence="6" id="KW-0378">Hydrolase</keyword>
<dbReference type="GO" id="GO:0042277">
    <property type="term" value="F:peptide binding"/>
    <property type="evidence" value="ECO:0007669"/>
    <property type="project" value="TreeGrafter"/>
</dbReference>
<evidence type="ECO:0000256" key="4">
    <source>
        <dbReference type="ARBA" id="ARBA00022670"/>
    </source>
</evidence>
<dbReference type="AlphaFoldDB" id="A0A0R3VX08"/>
<reference evidence="11 12" key="2">
    <citation type="submission" date="2018-11" db="EMBL/GenBank/DDBJ databases">
        <authorList>
            <consortium name="Pathogen Informatics"/>
        </authorList>
    </citation>
    <scope>NUCLEOTIDE SEQUENCE [LARGE SCALE GENOMIC DNA]</scope>
</reference>
<dbReference type="GO" id="GO:0008270">
    <property type="term" value="F:zinc ion binding"/>
    <property type="evidence" value="ECO:0007669"/>
    <property type="project" value="InterPro"/>
</dbReference>
<dbReference type="Pfam" id="PF01433">
    <property type="entry name" value="Peptidase_M1"/>
    <property type="match status" value="1"/>
</dbReference>
<proteinExistence type="inferred from homology"/>
<dbReference type="STRING" id="60517.A0A0R3VX08"/>
<dbReference type="GO" id="GO:0006508">
    <property type="term" value="P:proteolysis"/>
    <property type="evidence" value="ECO:0007669"/>
    <property type="project" value="UniProtKB-KW"/>
</dbReference>
<protein>
    <submittedName>
        <fullName evidence="13">Aminopeptidase</fullName>
    </submittedName>
</protein>
<keyword evidence="7" id="KW-0862">Zinc</keyword>
<dbReference type="InterPro" id="IPR050344">
    <property type="entry name" value="Peptidase_M1_aminopeptidases"/>
</dbReference>
<keyword evidence="4" id="KW-0645">Protease</keyword>
<evidence type="ECO:0000259" key="9">
    <source>
        <dbReference type="Pfam" id="PF01433"/>
    </source>
</evidence>
<dbReference type="Proteomes" id="UP000282613">
    <property type="component" value="Unassembled WGS sequence"/>
</dbReference>
<dbReference type="PANTHER" id="PTHR11533">
    <property type="entry name" value="PROTEASE M1 ZINC METALLOPROTEASE"/>
    <property type="match status" value="1"/>
</dbReference>
<sequence length="770" mass="86221">MATYIIAIMLEDFECISTTVPNNITSNHALAVAKKSLAFYIELFQCPYALPKLHLVAIPDFDYSAMEIWGLVTFRETALLIDPENASLLSRQNVVLTVAHEVSHMWFGNLVTMSWWTDLWLKEGLTLDDLPLILLSDGMKAYFGKFKYSNATTEDLCTVLQATSGCGVTEFMPLWTKQTGYPVLSVRLIRAPDGKCSVGLKQQRFLAGGSSTNGKRLFLGICFRTCTITKSDVAMVEPHVLALRWTTKYGSVKLDNVHVKVNASHFAFNVHRRTATTLVHPNYRRAVEDYERLLLHKVVDIPSSASNPREPNAVGFYRVLYKPVIMNTIIEAISSGTVSERDRITLLDDQFAVARAGFLRLDEVLQFCRAFVKETRHRVWLVLSDRLAQVRTLLGEATYPVGDKVVFLEASKEICGLNKLCNELALPVYEKIGFEPTSTDSNNDRLLRPIIISTLGRIGHADVICRAQTAFRRHYAAVISAPGDDDAANQSERISPDLRAAIYSICMRNGGVEVFGKLLEVCHHISGFIMQVSCGRVLAIAFTERMLAELTSCVVWLEEWGLEEVRRNQERIVGRNEQGQRLPLLLYQLLTQSIMNDERVRILSSLGATTNADIIGRIFDFTFTECVRKQDRFHLLLGVTESPGGRRALWKLVRDRFSTLSEDLSTSHLLARVLKGSAAAFASEERCSKTFFEEHDVPCPRVIQQTLESVKINAEQWKRDIEVQEPFGKGAYRGVTMGHNGGSNLSQQYAANPVAEIGDFSASMSVSSKV</sequence>
<feature type="domain" description="Peptidase M1 membrane alanine aminopeptidase" evidence="9">
    <location>
        <begin position="29"/>
        <end position="126"/>
    </location>
</feature>
<dbReference type="WBParaSite" id="TASK_0000195201-mRNA-1">
    <property type="protein sequence ID" value="TASK_0000195201-mRNA-1"/>
    <property type="gene ID" value="TASK_0000195201"/>
</dbReference>
<dbReference type="GO" id="GO:0043171">
    <property type="term" value="P:peptide catabolic process"/>
    <property type="evidence" value="ECO:0007669"/>
    <property type="project" value="TreeGrafter"/>
</dbReference>
<evidence type="ECO:0000256" key="8">
    <source>
        <dbReference type="ARBA" id="ARBA00023049"/>
    </source>
</evidence>
<dbReference type="PRINTS" id="PR00756">
    <property type="entry name" value="ALADIPTASE"/>
</dbReference>
<evidence type="ECO:0000259" key="10">
    <source>
        <dbReference type="Pfam" id="PF11838"/>
    </source>
</evidence>
<keyword evidence="5" id="KW-0479">Metal-binding</keyword>
<dbReference type="InterPro" id="IPR024571">
    <property type="entry name" value="ERAP1-like_C_dom"/>
</dbReference>
<dbReference type="SUPFAM" id="SSF55486">
    <property type="entry name" value="Metalloproteases ('zincins'), catalytic domain"/>
    <property type="match status" value="2"/>
</dbReference>
<dbReference type="PANTHER" id="PTHR11533:SF174">
    <property type="entry name" value="PUROMYCIN-SENSITIVE AMINOPEPTIDASE-RELATED"/>
    <property type="match status" value="1"/>
</dbReference>
<dbReference type="GO" id="GO:0005737">
    <property type="term" value="C:cytoplasm"/>
    <property type="evidence" value="ECO:0007669"/>
    <property type="project" value="TreeGrafter"/>
</dbReference>
<dbReference type="InterPro" id="IPR001930">
    <property type="entry name" value="Peptidase_M1"/>
</dbReference>
<dbReference type="GO" id="GO:0016020">
    <property type="term" value="C:membrane"/>
    <property type="evidence" value="ECO:0007669"/>
    <property type="project" value="TreeGrafter"/>
</dbReference>
<dbReference type="EMBL" id="UYRS01000775">
    <property type="protein sequence ID" value="VDK24005.1"/>
    <property type="molecule type" value="Genomic_DNA"/>
</dbReference>
<name>A0A0R3VX08_TAEAS</name>
<dbReference type="Gene3D" id="1.25.50.20">
    <property type="match status" value="2"/>
</dbReference>
<dbReference type="Gene3D" id="1.10.390.10">
    <property type="entry name" value="Neutral Protease Domain 2"/>
    <property type="match status" value="2"/>
</dbReference>
<evidence type="ECO:0000256" key="6">
    <source>
        <dbReference type="ARBA" id="ARBA00022801"/>
    </source>
</evidence>
<evidence type="ECO:0000256" key="1">
    <source>
        <dbReference type="ARBA" id="ARBA00001947"/>
    </source>
</evidence>
<evidence type="ECO:0000313" key="12">
    <source>
        <dbReference type="Proteomes" id="UP000282613"/>
    </source>
</evidence>
<gene>
    <name evidence="11" type="ORF">TASK_LOCUS1953</name>
</gene>
<organism evidence="13">
    <name type="scientific">Taenia asiatica</name>
    <name type="common">Asian tapeworm</name>
    <dbReference type="NCBI Taxonomy" id="60517"/>
    <lineage>
        <taxon>Eukaryota</taxon>
        <taxon>Metazoa</taxon>
        <taxon>Spiralia</taxon>
        <taxon>Lophotrochozoa</taxon>
        <taxon>Platyhelminthes</taxon>
        <taxon>Cestoda</taxon>
        <taxon>Eucestoda</taxon>
        <taxon>Cyclophyllidea</taxon>
        <taxon>Taeniidae</taxon>
        <taxon>Taenia</taxon>
    </lineage>
</organism>
<dbReference type="InterPro" id="IPR027268">
    <property type="entry name" value="Peptidase_M4/M1_CTD_sf"/>
</dbReference>